<dbReference type="KEGG" id="mcg:GL4_2868"/>
<evidence type="ECO:0000313" key="1">
    <source>
        <dbReference type="EMBL" id="BAQ18301.1"/>
    </source>
</evidence>
<dbReference type="RefSeq" id="WP_052464572.1">
    <property type="nucleotide sequence ID" value="NZ_AP014648.1"/>
</dbReference>
<dbReference type="EMBL" id="AP014648">
    <property type="protein sequence ID" value="BAQ18301.1"/>
    <property type="molecule type" value="Genomic_DNA"/>
</dbReference>
<organism evidence="1 2">
    <name type="scientific">Methyloceanibacter caenitepidi</name>
    <dbReference type="NCBI Taxonomy" id="1384459"/>
    <lineage>
        <taxon>Bacteria</taxon>
        <taxon>Pseudomonadati</taxon>
        <taxon>Pseudomonadota</taxon>
        <taxon>Alphaproteobacteria</taxon>
        <taxon>Hyphomicrobiales</taxon>
        <taxon>Hyphomicrobiaceae</taxon>
        <taxon>Methyloceanibacter</taxon>
    </lineage>
</organism>
<evidence type="ECO:0000313" key="2">
    <source>
        <dbReference type="Proteomes" id="UP000031643"/>
    </source>
</evidence>
<keyword evidence="2" id="KW-1185">Reference proteome</keyword>
<dbReference type="HOGENOM" id="CLU_150603_0_0_5"/>
<dbReference type="OrthoDB" id="7858450at2"/>
<dbReference type="AlphaFoldDB" id="A0A0A8K691"/>
<protein>
    <submittedName>
        <fullName evidence="1">Uncharacterized protein</fullName>
    </submittedName>
</protein>
<accession>A0A0A8K691</accession>
<sequence length="143" mass="15899">MAEWPLSLPTLPLRDGYEEELAETRLRTSMDAGPAKMRGRFSAGMDTISLAFHMTKAQVAILESFYKNTLGGGALPFDYVHPRTLEQRSFRFVSAPKWSEIAPDLWGAVLQVEFLGSAEALTFIDMDFGVSGNSGYLIFLEDI</sequence>
<dbReference type="Proteomes" id="UP000031643">
    <property type="component" value="Chromosome"/>
</dbReference>
<name>A0A0A8K691_9HYPH</name>
<gene>
    <name evidence="1" type="ORF">GL4_2868</name>
</gene>
<reference evidence="1 2" key="1">
    <citation type="submission" date="2014-09" db="EMBL/GenBank/DDBJ databases">
        <title>Genome sequencing of Methyloceanibacter caenitepidi Gela4.</title>
        <authorList>
            <person name="Takeuchi M."/>
            <person name="Susumu S."/>
            <person name="Kamagata Y."/>
            <person name="Oshima K."/>
            <person name="Hattori M."/>
            <person name="Iwasaki W."/>
        </authorList>
    </citation>
    <scope>NUCLEOTIDE SEQUENCE [LARGE SCALE GENOMIC DNA]</scope>
    <source>
        <strain evidence="1 2">Gela4</strain>
    </source>
</reference>
<dbReference type="STRING" id="1384459.GL4_2868"/>
<proteinExistence type="predicted"/>